<name>A0AAV6QI51_SOLSE</name>
<sequence>MTSSEGPAGPDETLKLSRVLSGAFCWALSRDIREKSEACSVQEVVELQPRLRPPESVSRPRYTAPTHTCAAAAASSKSHKIPLTSHLRDPQGELHRTVPRAASLINNAVVISEGPIVIGDARFERRANISKWNTRRKHPGLYYLSCCFRWQGRHNSPLFLPHAHTHAHTPASQVSVIGLALRERSKKAIIASVRNGALKRLVMDFQILVQDGHFSKRGPLTVYTAKHQFTAPALRSQRDGNHGDEAMPLTMNTMADEEDILLSCDTPPPLPRLSPASPPEPPALLMPTICVFAQFASTTATQRFPCSFVCVCLCVWCLNLPAKYLPYTSSSSSLFERGVIQVNTNMEKPPTFTVNVINNCFYSHCPLKKFTCRHDPHICYRGLLIGTRSLGVEKASRPASHDESSTVTGGWGGLGVFFGSGITRGTHKSTPFTALPLPVSSKPQRSEVKSVMTGYTPTVVSQSSSSRNIQRDELPFDKSMFSRD</sequence>
<dbReference type="Proteomes" id="UP000693946">
    <property type="component" value="Linkage Group LG5"/>
</dbReference>
<dbReference type="EMBL" id="JAGKHQ010000017">
    <property type="protein sequence ID" value="KAG7489764.1"/>
    <property type="molecule type" value="Genomic_DNA"/>
</dbReference>
<evidence type="ECO:0000313" key="2">
    <source>
        <dbReference type="EMBL" id="KAG7489764.1"/>
    </source>
</evidence>
<protein>
    <submittedName>
        <fullName evidence="2">Uncharacterized protein</fullName>
    </submittedName>
</protein>
<gene>
    <name evidence="2" type="ORF">JOB18_019991</name>
</gene>
<evidence type="ECO:0000313" key="3">
    <source>
        <dbReference type="Proteomes" id="UP000693946"/>
    </source>
</evidence>
<dbReference type="AlphaFoldDB" id="A0AAV6QI51"/>
<comment type="caution">
    <text evidence="2">The sequence shown here is derived from an EMBL/GenBank/DDBJ whole genome shotgun (WGS) entry which is preliminary data.</text>
</comment>
<evidence type="ECO:0000256" key="1">
    <source>
        <dbReference type="SAM" id="MobiDB-lite"/>
    </source>
</evidence>
<proteinExistence type="predicted"/>
<keyword evidence="3" id="KW-1185">Reference proteome</keyword>
<accession>A0AAV6QI51</accession>
<feature type="compositionally biased region" description="Polar residues" evidence="1">
    <location>
        <begin position="458"/>
        <end position="468"/>
    </location>
</feature>
<organism evidence="2 3">
    <name type="scientific">Solea senegalensis</name>
    <name type="common">Senegalese sole</name>
    <dbReference type="NCBI Taxonomy" id="28829"/>
    <lineage>
        <taxon>Eukaryota</taxon>
        <taxon>Metazoa</taxon>
        <taxon>Chordata</taxon>
        <taxon>Craniata</taxon>
        <taxon>Vertebrata</taxon>
        <taxon>Euteleostomi</taxon>
        <taxon>Actinopterygii</taxon>
        <taxon>Neopterygii</taxon>
        <taxon>Teleostei</taxon>
        <taxon>Neoteleostei</taxon>
        <taxon>Acanthomorphata</taxon>
        <taxon>Carangaria</taxon>
        <taxon>Pleuronectiformes</taxon>
        <taxon>Pleuronectoidei</taxon>
        <taxon>Soleidae</taxon>
        <taxon>Solea</taxon>
    </lineage>
</organism>
<feature type="compositionally biased region" description="Basic and acidic residues" evidence="1">
    <location>
        <begin position="469"/>
        <end position="484"/>
    </location>
</feature>
<feature type="region of interest" description="Disordered" evidence="1">
    <location>
        <begin position="458"/>
        <end position="484"/>
    </location>
</feature>
<reference evidence="2 3" key="1">
    <citation type="journal article" date="2021" name="Sci. Rep.">
        <title>Chromosome anchoring in Senegalese sole (Solea senegalensis) reveals sex-associated markers and genome rearrangements in flatfish.</title>
        <authorList>
            <person name="Guerrero-Cozar I."/>
            <person name="Gomez-Garrido J."/>
            <person name="Berbel C."/>
            <person name="Martinez-Blanch J.F."/>
            <person name="Alioto T."/>
            <person name="Claros M.G."/>
            <person name="Gagnaire P.A."/>
            <person name="Manchado M."/>
        </authorList>
    </citation>
    <scope>NUCLEOTIDE SEQUENCE [LARGE SCALE GENOMIC DNA]</scope>
    <source>
        <strain evidence="2">Sse05_10M</strain>
    </source>
</reference>